<evidence type="ECO:0000256" key="8">
    <source>
        <dbReference type="RuleBase" id="RU004506"/>
    </source>
</evidence>
<dbReference type="InterPro" id="IPR020578">
    <property type="entry name" value="Aminotrans_V_PyrdxlP_BS"/>
</dbReference>
<proteinExistence type="inferred from homology"/>
<evidence type="ECO:0000256" key="2">
    <source>
        <dbReference type="ARBA" id="ARBA00010447"/>
    </source>
</evidence>
<dbReference type="RefSeq" id="WP_213819645.1">
    <property type="nucleotide sequence ID" value="NZ_JAAMFI010000001.1"/>
</dbReference>
<evidence type="ECO:0000256" key="4">
    <source>
        <dbReference type="ARBA" id="ARBA00022679"/>
    </source>
</evidence>
<evidence type="ECO:0000256" key="7">
    <source>
        <dbReference type="RuleBase" id="RU004504"/>
    </source>
</evidence>
<dbReference type="EMBL" id="JAAMFI010000001">
    <property type="protein sequence ID" value="MBS9335065.1"/>
    <property type="molecule type" value="Genomic_DNA"/>
</dbReference>
<dbReference type="PIRSF" id="PIRSF005572">
    <property type="entry name" value="NifS"/>
    <property type="match status" value="1"/>
</dbReference>
<dbReference type="EC" id="2.8.1.7" evidence="3 8"/>
<evidence type="ECO:0000259" key="9">
    <source>
        <dbReference type="Pfam" id="PF00266"/>
    </source>
</evidence>
<dbReference type="PROSITE" id="PS00595">
    <property type="entry name" value="AA_TRANSFER_CLASS_5"/>
    <property type="match status" value="1"/>
</dbReference>
<accession>A0ABS5QPG4</accession>
<dbReference type="InterPro" id="IPR010970">
    <property type="entry name" value="Cys_dSase_SufS"/>
</dbReference>
<dbReference type="InterPro" id="IPR016454">
    <property type="entry name" value="Cysteine_dSase"/>
</dbReference>
<comment type="cofactor">
    <cofactor evidence="1 7">
        <name>pyridoxal 5'-phosphate</name>
        <dbReference type="ChEBI" id="CHEBI:597326"/>
    </cofactor>
</comment>
<feature type="domain" description="Aminotransferase class V" evidence="9">
    <location>
        <begin position="21"/>
        <end position="390"/>
    </location>
</feature>
<protein>
    <recommendedName>
        <fullName evidence="3 8">Cysteine desulfurase</fullName>
        <ecNumber evidence="3 8">2.8.1.7</ecNumber>
    </recommendedName>
</protein>
<evidence type="ECO:0000256" key="6">
    <source>
        <dbReference type="ARBA" id="ARBA00050776"/>
    </source>
</evidence>
<dbReference type="InterPro" id="IPR015422">
    <property type="entry name" value="PyrdxlP-dep_Trfase_small"/>
</dbReference>
<dbReference type="PANTHER" id="PTHR43586">
    <property type="entry name" value="CYSTEINE DESULFURASE"/>
    <property type="match status" value="1"/>
</dbReference>
<name>A0ABS5QPG4_9LACO</name>
<comment type="similarity">
    <text evidence="2 8">Belongs to the class-V pyridoxal-phosphate-dependent aminotransferase family. Csd subfamily.</text>
</comment>
<reference evidence="10 11" key="1">
    <citation type="submission" date="2020-02" db="EMBL/GenBank/DDBJ databases">
        <title>Fructobacillus sp. isolated from paper mulberry of Taiwan.</title>
        <authorList>
            <person name="Lin S.-T."/>
        </authorList>
    </citation>
    <scope>NUCLEOTIDE SEQUENCE [LARGE SCALE GENOMIC DNA]</scope>
    <source>
        <strain evidence="10 11">M1-10</strain>
    </source>
</reference>
<dbReference type="InterPro" id="IPR000192">
    <property type="entry name" value="Aminotrans_V_dom"/>
</dbReference>
<evidence type="ECO:0000313" key="10">
    <source>
        <dbReference type="EMBL" id="MBS9335065.1"/>
    </source>
</evidence>
<comment type="catalytic activity">
    <reaction evidence="6 8">
        <text>(sulfur carrier)-H + L-cysteine = (sulfur carrier)-SH + L-alanine</text>
        <dbReference type="Rhea" id="RHEA:43892"/>
        <dbReference type="Rhea" id="RHEA-COMP:14737"/>
        <dbReference type="Rhea" id="RHEA-COMP:14739"/>
        <dbReference type="ChEBI" id="CHEBI:29917"/>
        <dbReference type="ChEBI" id="CHEBI:35235"/>
        <dbReference type="ChEBI" id="CHEBI:57972"/>
        <dbReference type="ChEBI" id="CHEBI:64428"/>
        <dbReference type="EC" id="2.8.1.7"/>
    </reaction>
</comment>
<comment type="function">
    <text evidence="8">Catalyzes the removal of elemental sulfur and selenium atoms from L-cysteine, L-cystine, L-selenocysteine, and L-selenocystine to produce L-alanine.</text>
</comment>
<dbReference type="InterPro" id="IPR015424">
    <property type="entry name" value="PyrdxlP-dep_Trfase"/>
</dbReference>
<evidence type="ECO:0000256" key="1">
    <source>
        <dbReference type="ARBA" id="ARBA00001933"/>
    </source>
</evidence>
<keyword evidence="11" id="KW-1185">Reference proteome</keyword>
<dbReference type="Gene3D" id="3.90.1150.10">
    <property type="entry name" value="Aspartate Aminotransferase, domain 1"/>
    <property type="match status" value="1"/>
</dbReference>
<dbReference type="NCBIfam" id="TIGR01979">
    <property type="entry name" value="sufS"/>
    <property type="match status" value="1"/>
</dbReference>
<keyword evidence="5 8" id="KW-0663">Pyridoxal phosphate</keyword>
<keyword evidence="4 8" id="KW-0808">Transferase</keyword>
<organism evidence="10 11">
    <name type="scientific">Fructobacillus papyriferae</name>
    <dbReference type="NCBI Taxonomy" id="2713171"/>
    <lineage>
        <taxon>Bacteria</taxon>
        <taxon>Bacillati</taxon>
        <taxon>Bacillota</taxon>
        <taxon>Bacilli</taxon>
        <taxon>Lactobacillales</taxon>
        <taxon>Lactobacillaceae</taxon>
        <taxon>Fructobacillus</taxon>
    </lineage>
</organism>
<dbReference type="SUPFAM" id="SSF53383">
    <property type="entry name" value="PLP-dependent transferases"/>
    <property type="match status" value="1"/>
</dbReference>
<dbReference type="CDD" id="cd06453">
    <property type="entry name" value="SufS_like"/>
    <property type="match status" value="1"/>
</dbReference>
<dbReference type="PANTHER" id="PTHR43586:SF8">
    <property type="entry name" value="CYSTEINE DESULFURASE 1, CHLOROPLASTIC"/>
    <property type="match status" value="1"/>
</dbReference>
<dbReference type="InterPro" id="IPR015421">
    <property type="entry name" value="PyrdxlP-dep_Trfase_major"/>
</dbReference>
<evidence type="ECO:0000313" key="11">
    <source>
        <dbReference type="Proteomes" id="UP001519418"/>
    </source>
</evidence>
<gene>
    <name evidence="10" type="primary">sufS</name>
    <name evidence="10" type="ORF">G6R27_03295</name>
</gene>
<dbReference type="Pfam" id="PF00266">
    <property type="entry name" value="Aminotran_5"/>
    <property type="match status" value="1"/>
</dbReference>
<evidence type="ECO:0000256" key="5">
    <source>
        <dbReference type="ARBA" id="ARBA00022898"/>
    </source>
</evidence>
<sequence length="402" mass="43525">MNRQDDFAMLQRQENGAPLAYLDSASTSQKPTVVLEAMRAFYQKSNANVHRGNYQLAEEATEAYEGARKTIADALKVPSSTIIFTKSTTDGLNLVAQSFALSEVQPGDEILLTVAEHHANLLPWQRVAQQKGARLRFVDLNANGEIDWAAFEKKLNQKTKLVAFAHVSNVLGSVAPVKALTRLAHAYGATVVVDGAQAIGHFPVDLKDLDVDFYAFSGHKALGPTGIGVLYGKSALLEEMAPVQLGGEMIETVTKTSATFAKSPFKFEAGTPNIAGAIGLARAMTYLEEIGLSQIEKEEQGLLSYALKELAKLPEIVIYGPLSAARRSGLIAFNVRGVHPHDVGTILDMDGLTLRAGQHCAQPLMTALGVSSTLRLSFSVYSQKEEIDRLILSLKRVLEVFS</sequence>
<dbReference type="Proteomes" id="UP001519418">
    <property type="component" value="Unassembled WGS sequence"/>
</dbReference>
<comment type="caution">
    <text evidence="10">The sequence shown here is derived from an EMBL/GenBank/DDBJ whole genome shotgun (WGS) entry which is preliminary data.</text>
</comment>
<evidence type="ECO:0000256" key="3">
    <source>
        <dbReference type="ARBA" id="ARBA00012239"/>
    </source>
</evidence>
<dbReference type="Gene3D" id="3.40.640.10">
    <property type="entry name" value="Type I PLP-dependent aspartate aminotransferase-like (Major domain)"/>
    <property type="match status" value="1"/>
</dbReference>